<comment type="caution">
    <text evidence="2">The sequence shown here is derived from an EMBL/GenBank/DDBJ whole genome shotgun (WGS) entry which is preliminary data.</text>
</comment>
<gene>
    <name evidence="2" type="ORF">THAOC_24224</name>
</gene>
<evidence type="ECO:0000256" key="1">
    <source>
        <dbReference type="SAM" id="SignalP"/>
    </source>
</evidence>
<name>K0SB50_THAOC</name>
<evidence type="ECO:0000313" key="2">
    <source>
        <dbReference type="EMBL" id="EJK55972.1"/>
    </source>
</evidence>
<dbReference type="AlphaFoldDB" id="K0SB50"/>
<dbReference type="OrthoDB" id="420380at2759"/>
<proteinExistence type="predicted"/>
<dbReference type="EMBL" id="AGNL01032744">
    <property type="protein sequence ID" value="EJK55972.1"/>
    <property type="molecule type" value="Genomic_DNA"/>
</dbReference>
<evidence type="ECO:0000313" key="3">
    <source>
        <dbReference type="Proteomes" id="UP000266841"/>
    </source>
</evidence>
<keyword evidence="3" id="KW-1185">Reference proteome</keyword>
<organism evidence="2 3">
    <name type="scientific">Thalassiosira oceanica</name>
    <name type="common">Marine diatom</name>
    <dbReference type="NCBI Taxonomy" id="159749"/>
    <lineage>
        <taxon>Eukaryota</taxon>
        <taxon>Sar</taxon>
        <taxon>Stramenopiles</taxon>
        <taxon>Ochrophyta</taxon>
        <taxon>Bacillariophyta</taxon>
        <taxon>Coscinodiscophyceae</taxon>
        <taxon>Thalassiosirophycidae</taxon>
        <taxon>Thalassiosirales</taxon>
        <taxon>Thalassiosiraceae</taxon>
        <taxon>Thalassiosira</taxon>
    </lineage>
</organism>
<reference evidence="2 3" key="1">
    <citation type="journal article" date="2012" name="Genome Biol.">
        <title>Genome and low-iron response of an oceanic diatom adapted to chronic iron limitation.</title>
        <authorList>
            <person name="Lommer M."/>
            <person name="Specht M."/>
            <person name="Roy A.S."/>
            <person name="Kraemer L."/>
            <person name="Andreson R."/>
            <person name="Gutowska M.A."/>
            <person name="Wolf J."/>
            <person name="Bergner S.V."/>
            <person name="Schilhabel M.B."/>
            <person name="Klostermeier U.C."/>
            <person name="Beiko R.G."/>
            <person name="Rosenstiel P."/>
            <person name="Hippler M."/>
            <person name="Laroche J."/>
        </authorList>
    </citation>
    <scope>NUCLEOTIDE SEQUENCE [LARGE SCALE GENOMIC DNA]</scope>
    <source>
        <strain evidence="2 3">CCMP1005</strain>
    </source>
</reference>
<evidence type="ECO:0008006" key="4">
    <source>
        <dbReference type="Google" id="ProtNLM"/>
    </source>
</evidence>
<accession>K0SB50</accession>
<sequence length="364" mass="40160">MLISCSSVVVSVLVAIASGFPAANPSKRRGDAGEQQQLLLGAQKRRQSTQLRHHLVIHPVSSEPAILALPSLLTKDKAKEIHAEIELAISEGTAEPTESYQEDVFSKTKREDEDDVLRSILRPLVEDASLPSSCISALQRGDEGAPLEAFVHAFTNHKDRFTEEDVIVAANIIQRRKAADRWKSEDGVAIMSLSLDTDIVSGQVVDGETVIDVDWDAVSLGKRYEVPRNILEQLDVLVPRLLRGKWRTKDATIVKYVEGDLQVPHVDPCDATILLCLRSGDEGGDTCFPLLDPPLRLLNTEGDGLLFFSSEIGKGIENRSRNTSSLHHGGRVLSCEKIVVQLMLEFLHSDESELYESWLDVVRG</sequence>
<keyword evidence="1" id="KW-0732">Signal</keyword>
<feature type="chain" id="PRO_5003837653" description="Fe2OG dioxygenase domain-containing protein" evidence="1">
    <location>
        <begin position="20"/>
        <end position="364"/>
    </location>
</feature>
<feature type="signal peptide" evidence="1">
    <location>
        <begin position="1"/>
        <end position="19"/>
    </location>
</feature>
<protein>
    <recommendedName>
        <fullName evidence="4">Fe2OG dioxygenase domain-containing protein</fullName>
    </recommendedName>
</protein>
<dbReference type="Gene3D" id="2.60.120.620">
    <property type="entry name" value="q2cbj1_9rhob like domain"/>
    <property type="match status" value="1"/>
</dbReference>
<dbReference type="Proteomes" id="UP000266841">
    <property type="component" value="Unassembled WGS sequence"/>
</dbReference>